<dbReference type="AlphaFoldDB" id="A0A3B0VWA7"/>
<sequence length="89" mass="9668">MASIKTIIYDPSGSKKTPVELPDDVPMRRLIPALVSKMGLPTNQGANPITYRLDHRSSGKRLSEDDSLMDAGVVEDDILSLFPEVTAGK</sequence>
<organism evidence="1">
    <name type="scientific">hydrothermal vent metagenome</name>
    <dbReference type="NCBI Taxonomy" id="652676"/>
    <lineage>
        <taxon>unclassified sequences</taxon>
        <taxon>metagenomes</taxon>
        <taxon>ecological metagenomes</taxon>
    </lineage>
</organism>
<reference evidence="1" key="1">
    <citation type="submission" date="2018-06" db="EMBL/GenBank/DDBJ databases">
        <authorList>
            <person name="Zhirakovskaya E."/>
        </authorList>
    </citation>
    <scope>NUCLEOTIDE SEQUENCE</scope>
</reference>
<accession>A0A3B0VWA7</accession>
<evidence type="ECO:0008006" key="2">
    <source>
        <dbReference type="Google" id="ProtNLM"/>
    </source>
</evidence>
<evidence type="ECO:0000313" key="1">
    <source>
        <dbReference type="EMBL" id="VAW43402.1"/>
    </source>
</evidence>
<proteinExistence type="predicted"/>
<dbReference type="Pfam" id="PF08817">
    <property type="entry name" value="YukD"/>
    <property type="match status" value="1"/>
</dbReference>
<name>A0A3B0VWA7_9ZZZZ</name>
<protein>
    <recommendedName>
        <fullName evidence="2">Ubiquitin-like domain-containing protein</fullName>
    </recommendedName>
</protein>
<gene>
    <name evidence="1" type="ORF">MNBD_CHLOROFLEXI01-3118</name>
</gene>
<dbReference type="InterPro" id="IPR024962">
    <property type="entry name" value="YukD-like"/>
</dbReference>
<dbReference type="EMBL" id="UOEU01001077">
    <property type="protein sequence ID" value="VAW43402.1"/>
    <property type="molecule type" value="Genomic_DNA"/>
</dbReference>
<dbReference type="Gene3D" id="3.10.20.90">
    <property type="entry name" value="Phosphatidylinositol 3-kinase Catalytic Subunit, Chain A, domain 1"/>
    <property type="match status" value="1"/>
</dbReference>